<sequence>MRGRGVESVFTHYFYKIGKNVRKCIFIYKNSLRKTKEIQNKIFRIIGGRKKKDNKLQETSKKNDKLQK</sequence>
<name>A0A414Q9S4_9FIRM</name>
<protein>
    <submittedName>
        <fullName evidence="1">Uncharacterized protein</fullName>
    </submittedName>
</protein>
<dbReference type="Proteomes" id="UP000285666">
    <property type="component" value="Unassembled WGS sequence"/>
</dbReference>
<organism evidence="1 2">
    <name type="scientific">Dorea formicigenerans</name>
    <dbReference type="NCBI Taxonomy" id="39486"/>
    <lineage>
        <taxon>Bacteria</taxon>
        <taxon>Bacillati</taxon>
        <taxon>Bacillota</taxon>
        <taxon>Clostridia</taxon>
        <taxon>Lachnospirales</taxon>
        <taxon>Lachnospiraceae</taxon>
        <taxon>Dorea</taxon>
    </lineage>
</organism>
<reference evidence="1 2" key="1">
    <citation type="submission" date="2018-08" db="EMBL/GenBank/DDBJ databases">
        <title>A genome reference for cultivated species of the human gut microbiota.</title>
        <authorList>
            <person name="Zou Y."/>
            <person name="Xue W."/>
            <person name="Luo G."/>
        </authorList>
    </citation>
    <scope>NUCLEOTIDE SEQUENCE [LARGE SCALE GENOMIC DNA]</scope>
    <source>
        <strain evidence="1 2">AM23-7AC</strain>
    </source>
</reference>
<dbReference type="AlphaFoldDB" id="A0A414Q9S4"/>
<comment type="caution">
    <text evidence="1">The sequence shown here is derived from an EMBL/GenBank/DDBJ whole genome shotgun (WGS) entry which is preliminary data.</text>
</comment>
<dbReference type="RefSeq" id="WP_207662396.1">
    <property type="nucleotide sequence ID" value="NZ_QRHN01000015.1"/>
</dbReference>
<evidence type="ECO:0000313" key="1">
    <source>
        <dbReference type="EMBL" id="RHF77512.1"/>
    </source>
</evidence>
<proteinExistence type="predicted"/>
<dbReference type="EMBL" id="QRHN01000015">
    <property type="protein sequence ID" value="RHF77512.1"/>
    <property type="molecule type" value="Genomic_DNA"/>
</dbReference>
<feature type="non-terminal residue" evidence="1">
    <location>
        <position position="1"/>
    </location>
</feature>
<gene>
    <name evidence="1" type="ORF">DW658_10990</name>
</gene>
<evidence type="ECO:0000313" key="2">
    <source>
        <dbReference type="Proteomes" id="UP000285666"/>
    </source>
</evidence>
<accession>A0A414Q9S4</accession>